<dbReference type="Proteomes" id="UP000728647">
    <property type="component" value="Unassembled WGS sequence"/>
</dbReference>
<evidence type="ECO:0000313" key="2">
    <source>
        <dbReference type="EMBL" id="NUB91110.1"/>
    </source>
</evidence>
<proteinExistence type="inferred from homology"/>
<dbReference type="GO" id="GO:0009986">
    <property type="term" value="C:cell surface"/>
    <property type="evidence" value="ECO:0007669"/>
    <property type="project" value="UniProtKB-SubCell"/>
</dbReference>
<accession>A0A8J8GKY0</accession>
<gene>
    <name evidence="1" type="primary">fsx1</name>
    <name evidence="2" type="ORF">HT576_08760</name>
</gene>
<keyword evidence="1" id="KW-1015">Disulfide bond</keyword>
<comment type="domain">
    <text evidence="1">The extracellular N-terminus has 4 domains; the first 3 are structurally similar to fusogens from plants, C.elegans and viruses, while the fourth domain is unique to archaea. Domains I and II are discontinuous. The fusion loop in domain II is stabilized by a Ca(2+) ion so that it protrudes from the molecule.</text>
</comment>
<feature type="transmembrane region" description="Helical" evidence="1">
    <location>
        <begin position="547"/>
        <end position="568"/>
    </location>
</feature>
<dbReference type="GO" id="GO:0046872">
    <property type="term" value="F:metal ion binding"/>
    <property type="evidence" value="ECO:0007669"/>
    <property type="project" value="UniProtKB-KW"/>
</dbReference>
<keyword evidence="1" id="KW-1003">Cell membrane</keyword>
<dbReference type="EMBL" id="JABURA010000001">
    <property type="protein sequence ID" value="NUB91110.1"/>
    <property type="molecule type" value="Genomic_DNA"/>
</dbReference>
<feature type="region of interest" description="Fusion loop" evidence="1">
    <location>
        <begin position="153"/>
        <end position="158"/>
    </location>
</feature>
<evidence type="ECO:0000313" key="3">
    <source>
        <dbReference type="Proteomes" id="UP000728647"/>
    </source>
</evidence>
<feature type="transmembrane region" description="Helical" evidence="1">
    <location>
        <begin position="17"/>
        <end position="38"/>
    </location>
</feature>
<keyword evidence="1" id="KW-0472">Membrane</keyword>
<dbReference type="InterPro" id="IPR049902">
    <property type="entry name" value="Fsx1"/>
</dbReference>
<keyword evidence="1" id="KW-0812">Transmembrane</keyword>
<protein>
    <recommendedName>
        <fullName evidence="1">Fusexin 1</fullName>
        <shortName evidence="1">Fsx1</shortName>
    </recommendedName>
</protein>
<comment type="subunit">
    <text evidence="1">Homotrimer stabilized by interdomain contacts and numerous Ca(2+) and Na(+) ions.</text>
</comment>
<dbReference type="OrthoDB" id="379519at2157"/>
<dbReference type="GO" id="GO:0045026">
    <property type="term" value="P:plasma membrane fusion"/>
    <property type="evidence" value="ECO:0007669"/>
    <property type="project" value="UniProtKB-UniRule"/>
</dbReference>
<comment type="function">
    <text evidence="1">Exhibits fusogenic activity, mediates cell-cell fusion when present in both cells (bilateral fusion).</text>
</comment>
<organism evidence="2 3">
    <name type="scientific">Haloterrigena gelatinilytica</name>
    <dbReference type="NCBI Taxonomy" id="2741724"/>
    <lineage>
        <taxon>Archaea</taxon>
        <taxon>Methanobacteriati</taxon>
        <taxon>Methanobacteriota</taxon>
        <taxon>Stenosarchaea group</taxon>
        <taxon>Halobacteria</taxon>
        <taxon>Halobacteriales</taxon>
        <taxon>Natrialbaceae</taxon>
        <taxon>Haloterrigena</taxon>
    </lineage>
</organism>
<evidence type="ECO:0000256" key="1">
    <source>
        <dbReference type="HAMAP-Rule" id="MF_00869"/>
    </source>
</evidence>
<dbReference type="RefSeq" id="WP_174701778.1">
    <property type="nucleotide sequence ID" value="NZ_JABURA010000001.1"/>
</dbReference>
<feature type="transmembrane region" description="Helical" evidence="1">
    <location>
        <begin position="589"/>
        <end position="607"/>
    </location>
</feature>
<dbReference type="GO" id="GO:0005886">
    <property type="term" value="C:plasma membrane"/>
    <property type="evidence" value="ECO:0007669"/>
    <property type="project" value="UniProtKB-SubCell"/>
</dbReference>
<dbReference type="AlphaFoldDB" id="A0A8J8GKY0"/>
<sequence>MTETQDSWRDQYPVRRFGLVAVFATLFVIAGTAAVTSVDRIDFQSNSDFFGNEAFVISYLSDFSTDKIDVVLGQSDLSDAADGEVSQDLSIFVESQNTYAEYSIADSVEQDLVNLEPIKSDPLSSSDTADDWAVQHCYDIGQNGNIQYVVQSTLTFTGTKYEVYCARYNGEWGPIGNIQTPRELFETTWQVEADDEPAQTPTLSNNDIGEGRTTRIGDHVVVQWDGNVDLGRDPPNPGDEGAAALYVRTANDWRVISASRYDDWDTYVRDTLVTRYDDWAEGSISQDELRREIQSRAESAASVYSSSDLATASTSGDASSGHLRLNMDGELAWPQFTVYVDGAEYVRVEKPVGTPEIVSTDGDRFGELESGTVSMTVENVGDGDGSFSARIQSCSSGFGFDDVQQTEDVAESSTVTYEFDVSLLTDADDEVSGQCTVEVANQEGFAVTDDVEVTGIPEQTCTPGERFDQVDANGVYTIYECTEDGSDYFVDEECGHGEETDIVDDELQCVEEEVPPDDDGLLERVTNGVGNVVEDVTAAITNPFNNMLRLVGLVAAVVVFVLMFNVATHPWLESFAALTASVLPLSEDQTQYLVGIVLGLIGAWLAYDVFTSWAFYVGLAVVTVVYLYIRGPLQALDMLR</sequence>
<name>A0A8J8GKY0_9EURY</name>
<reference evidence="2" key="1">
    <citation type="submission" date="2020-06" db="EMBL/GenBank/DDBJ databases">
        <title>Haloterrigena sp. nov., an extremely halophilic archaeon isolated from a saline sediment.</title>
        <authorList>
            <person name="Liu B.-B."/>
        </authorList>
    </citation>
    <scope>NUCLEOTIDE SEQUENCE</scope>
    <source>
        <strain evidence="2">SYSU A121-1</strain>
    </source>
</reference>
<comment type="similarity">
    <text evidence="1">Belongs to the HAP2/GCS1 family. Fusexin 1 subfamily.</text>
</comment>
<keyword evidence="1" id="KW-0479">Metal-binding</keyword>
<keyword evidence="1" id="KW-0106">Calcium</keyword>
<keyword evidence="1" id="KW-1133">Transmembrane helix</keyword>
<dbReference type="HAMAP" id="MF_00869">
    <property type="entry name" value="Fusexin_1"/>
    <property type="match status" value="1"/>
</dbReference>
<feature type="transmembrane region" description="Helical" evidence="1">
    <location>
        <begin position="613"/>
        <end position="629"/>
    </location>
</feature>
<comment type="caution">
    <text evidence="1">Lacks conserved residue(s) required for the propagation of feature annotation.</text>
</comment>
<comment type="caution">
    <text evidence="2">The sequence shown here is derived from an EMBL/GenBank/DDBJ whole genome shotgun (WGS) entry which is preliminary data.</text>
</comment>
<comment type="subcellular location">
    <subcellularLocation>
        <location evidence="1">Cell surface</location>
    </subcellularLocation>
    <subcellularLocation>
        <location evidence="1">Cell membrane</location>
        <topology evidence="1">Multi-pass membrane protein</topology>
    </subcellularLocation>
</comment>
<feature type="disulfide bond" evidence="1">
    <location>
        <begin position="461"/>
        <end position="481"/>
    </location>
</feature>